<evidence type="ECO:0000313" key="3">
    <source>
        <dbReference type="EMBL" id="SHJ73321.1"/>
    </source>
</evidence>
<keyword evidence="2" id="KW-0175">Coiled coil</keyword>
<organism evidence="3 4">
    <name type="scientific">Halodesulfovibrio aestuarii</name>
    <dbReference type="NCBI Taxonomy" id="126333"/>
    <lineage>
        <taxon>Bacteria</taxon>
        <taxon>Pseudomonadati</taxon>
        <taxon>Thermodesulfobacteriota</taxon>
        <taxon>Desulfovibrionia</taxon>
        <taxon>Desulfovibrionales</taxon>
        <taxon>Desulfovibrionaceae</taxon>
        <taxon>Halodesulfovibrio</taxon>
    </lineage>
</organism>
<evidence type="ECO:0000256" key="2">
    <source>
        <dbReference type="SAM" id="Coils"/>
    </source>
</evidence>
<sequence>MQTVSYSKKAVLILHLGILFITLFGVTESYCKIITLDTLEKQAIEHSPDLDKYFIETKLQQERLEEQQYDFYPTLRAQGNSEYSSDLSDGWGSVVSVGDVVQSTGTKYQNSMSVRTNYVLYDFGIRVQKELALKKAILASKSTAQAEILKLRLNVLQTYSAAMSLSEQIHNLQKIIQYTYELKQVYDRLLTAGKKGPVDTARQYVELKRKENELSLREFEFDKKLEELSFYTGASFSSDIEFSELPRPDLTDLLFDIDKHPSVERYSYELSSKQAETAAAEGEYFPKLSLYGSYLLYGSDNEDMVKSYEDISESNFKVGVSLVIPLSDALRNKHKVQQSQLAEQRIRAEKRKLKEQLQTELNISQRQYKYLVNDQKQKKEMVNILEKELTMLDRLKKAKEIDAEIAIRRSIVLLEQKTALNKSVIELSHELLRLQYQMEATNHE</sequence>
<evidence type="ECO:0000313" key="4">
    <source>
        <dbReference type="Proteomes" id="UP000184001"/>
    </source>
</evidence>
<dbReference type="PANTHER" id="PTHR30203">
    <property type="entry name" value="OUTER MEMBRANE CATION EFFLUX PROTEIN"/>
    <property type="match status" value="1"/>
</dbReference>
<comment type="caution">
    <text evidence="3">The sequence shown here is derived from an EMBL/GenBank/DDBJ whole genome shotgun (WGS) entry which is preliminary data.</text>
</comment>
<name>A0A8G2CC66_9BACT</name>
<comment type="similarity">
    <text evidence="1">Belongs to the outer membrane factor (OMF) (TC 1.B.17) family.</text>
</comment>
<reference evidence="3 4" key="1">
    <citation type="submission" date="2016-11" db="EMBL/GenBank/DDBJ databases">
        <authorList>
            <person name="Varghese N."/>
            <person name="Submissions S."/>
        </authorList>
    </citation>
    <scope>NUCLEOTIDE SEQUENCE [LARGE SCALE GENOMIC DNA]</scope>
    <source>
        <strain evidence="3 4">DSM 17919</strain>
    </source>
</reference>
<evidence type="ECO:0000256" key="1">
    <source>
        <dbReference type="ARBA" id="ARBA00007613"/>
    </source>
</evidence>
<dbReference type="InterPro" id="IPR003423">
    <property type="entry name" value="OMP_efflux"/>
</dbReference>
<dbReference type="PANTHER" id="PTHR30203:SF33">
    <property type="entry name" value="BLR4455 PROTEIN"/>
    <property type="match status" value="1"/>
</dbReference>
<dbReference type="EMBL" id="FQZR01000012">
    <property type="protein sequence ID" value="SHJ73321.1"/>
    <property type="molecule type" value="Genomic_DNA"/>
</dbReference>
<proteinExistence type="inferred from homology"/>
<dbReference type="SUPFAM" id="SSF56954">
    <property type="entry name" value="Outer membrane efflux proteins (OEP)"/>
    <property type="match status" value="1"/>
</dbReference>
<feature type="coiled-coil region" evidence="2">
    <location>
        <begin position="336"/>
        <end position="367"/>
    </location>
</feature>
<dbReference type="AlphaFoldDB" id="A0A8G2CC66"/>
<accession>A0A8G2CC66</accession>
<protein>
    <submittedName>
        <fullName evidence="3">Outer membrane protein TolC</fullName>
    </submittedName>
</protein>
<dbReference type="Proteomes" id="UP000184001">
    <property type="component" value="Unassembled WGS sequence"/>
</dbReference>
<gene>
    <name evidence="3" type="ORF">SAMN05660830_03103</name>
</gene>
<dbReference type="Pfam" id="PF02321">
    <property type="entry name" value="OEP"/>
    <property type="match status" value="1"/>
</dbReference>
<dbReference type="InterPro" id="IPR010131">
    <property type="entry name" value="MdtP/NodT-like"/>
</dbReference>
<dbReference type="Gene3D" id="1.20.1600.10">
    <property type="entry name" value="Outer membrane efflux proteins (OEP)"/>
    <property type="match status" value="1"/>
</dbReference>
<dbReference type="GO" id="GO:0015562">
    <property type="term" value="F:efflux transmembrane transporter activity"/>
    <property type="evidence" value="ECO:0007669"/>
    <property type="project" value="InterPro"/>
</dbReference>